<keyword evidence="2" id="KW-1185">Reference proteome</keyword>
<dbReference type="EMBL" id="JBBPBN010000022">
    <property type="protein sequence ID" value="KAK9012198.1"/>
    <property type="molecule type" value="Genomic_DNA"/>
</dbReference>
<comment type="caution">
    <text evidence="1">The sequence shown here is derived from an EMBL/GenBank/DDBJ whole genome shotgun (WGS) entry which is preliminary data.</text>
</comment>
<evidence type="ECO:0000313" key="2">
    <source>
        <dbReference type="Proteomes" id="UP001396334"/>
    </source>
</evidence>
<reference evidence="1 2" key="1">
    <citation type="journal article" date="2024" name="G3 (Bethesda)">
        <title>Genome assembly of Hibiscus sabdariffa L. provides insights into metabolisms of medicinal natural products.</title>
        <authorList>
            <person name="Kim T."/>
        </authorList>
    </citation>
    <scope>NUCLEOTIDE SEQUENCE [LARGE SCALE GENOMIC DNA]</scope>
    <source>
        <strain evidence="1">TK-2024</strain>
        <tissue evidence="1">Old leaves</tissue>
    </source>
</reference>
<protein>
    <submittedName>
        <fullName evidence="1">Uncharacterized protein</fullName>
    </submittedName>
</protein>
<dbReference type="Proteomes" id="UP001396334">
    <property type="component" value="Unassembled WGS sequence"/>
</dbReference>
<accession>A0ABR2RGX6</accession>
<proteinExistence type="predicted"/>
<name>A0ABR2RGX6_9ROSI</name>
<gene>
    <name evidence="1" type="ORF">V6N11_040265</name>
</gene>
<organism evidence="1 2">
    <name type="scientific">Hibiscus sabdariffa</name>
    <name type="common">roselle</name>
    <dbReference type="NCBI Taxonomy" id="183260"/>
    <lineage>
        <taxon>Eukaryota</taxon>
        <taxon>Viridiplantae</taxon>
        <taxon>Streptophyta</taxon>
        <taxon>Embryophyta</taxon>
        <taxon>Tracheophyta</taxon>
        <taxon>Spermatophyta</taxon>
        <taxon>Magnoliopsida</taxon>
        <taxon>eudicotyledons</taxon>
        <taxon>Gunneridae</taxon>
        <taxon>Pentapetalae</taxon>
        <taxon>rosids</taxon>
        <taxon>malvids</taxon>
        <taxon>Malvales</taxon>
        <taxon>Malvaceae</taxon>
        <taxon>Malvoideae</taxon>
        <taxon>Hibiscus</taxon>
    </lineage>
</organism>
<evidence type="ECO:0000313" key="1">
    <source>
        <dbReference type="EMBL" id="KAK9012198.1"/>
    </source>
</evidence>
<sequence length="101" mass="11206">MLNGLGALRYSAGSFGKKPCCLHLDDKYVEREDFLSYGLHLAAEFAEEIKRVTTHRSLDSVTISIWRSSDPGWIKVNADWVVDSDSGDVASGRVLRDDCGQ</sequence>